<keyword evidence="3" id="KW-1185">Reference proteome</keyword>
<dbReference type="AlphaFoldDB" id="A0A9N9VM98"/>
<evidence type="ECO:0000313" key="3">
    <source>
        <dbReference type="Proteomes" id="UP000696573"/>
    </source>
</evidence>
<keyword evidence="1" id="KW-0812">Transmembrane</keyword>
<evidence type="ECO:0000256" key="1">
    <source>
        <dbReference type="SAM" id="Phobius"/>
    </source>
</evidence>
<comment type="caution">
    <text evidence="2">The sequence shown here is derived from an EMBL/GenBank/DDBJ whole genome shotgun (WGS) entry which is preliminary data.</text>
</comment>
<organism evidence="2 3">
    <name type="scientific">Clonostachys rhizophaga</name>
    <dbReference type="NCBI Taxonomy" id="160324"/>
    <lineage>
        <taxon>Eukaryota</taxon>
        <taxon>Fungi</taxon>
        <taxon>Dikarya</taxon>
        <taxon>Ascomycota</taxon>
        <taxon>Pezizomycotina</taxon>
        <taxon>Sordariomycetes</taxon>
        <taxon>Hypocreomycetidae</taxon>
        <taxon>Hypocreales</taxon>
        <taxon>Bionectriaceae</taxon>
        <taxon>Clonostachys</taxon>
    </lineage>
</organism>
<keyword evidence="1" id="KW-0472">Membrane</keyword>
<proteinExistence type="predicted"/>
<evidence type="ECO:0000313" key="2">
    <source>
        <dbReference type="EMBL" id="CAH0025656.1"/>
    </source>
</evidence>
<keyword evidence="1" id="KW-1133">Transmembrane helix</keyword>
<feature type="transmembrane region" description="Helical" evidence="1">
    <location>
        <begin position="274"/>
        <end position="296"/>
    </location>
</feature>
<feature type="transmembrane region" description="Helical" evidence="1">
    <location>
        <begin position="20"/>
        <end position="36"/>
    </location>
</feature>
<feature type="transmembrane region" description="Helical" evidence="1">
    <location>
        <begin position="302"/>
        <end position="323"/>
    </location>
</feature>
<feature type="transmembrane region" description="Helical" evidence="1">
    <location>
        <begin position="158"/>
        <end position="178"/>
    </location>
</feature>
<accession>A0A9N9VM98</accession>
<feature type="transmembrane region" description="Helical" evidence="1">
    <location>
        <begin position="42"/>
        <end position="64"/>
    </location>
</feature>
<gene>
    <name evidence="2" type="ORF">CRHIZ90672A_00008357</name>
</gene>
<sequence>MTNNSTASTFAEQWRNPNGFLSLLMIIGPIIQSALAQLTGPFFVPICFSFGWASYAFSAISAVARDGRLMPAADHACKVINLDNGYARANRSWIIGRLLRDLEKSISNEALLVEIYEASEPPNGYILAGKSRWFALGAILVQIGISIIPFALSGDWGIFIITMLGTCLAIATAALPQWRVEKLACRARSEKKVAITTGNGSRYIMVIIGKENCLDIEDLAAGEGPPFKEYTKDEEQGKRAANRASSGEIMKPYTKKLGLRKEVKLFRGLPIDFWLTRLFCGIFALVWAVVLILVLALKKNAWYLAAVGTVGMSQNAIVAAASLNPEARGFHLKKDRVMIGDKVMDVLMELDGSEPGCGRSSLKEFFPAGLDIPYDRGEKDW</sequence>
<dbReference type="Proteomes" id="UP000696573">
    <property type="component" value="Unassembled WGS sequence"/>
</dbReference>
<dbReference type="OrthoDB" id="1937642at2759"/>
<protein>
    <submittedName>
        <fullName evidence="2">Uncharacterized protein</fullName>
    </submittedName>
</protein>
<name>A0A9N9VM98_9HYPO</name>
<dbReference type="EMBL" id="CABFNQ020000715">
    <property type="protein sequence ID" value="CAH0025656.1"/>
    <property type="molecule type" value="Genomic_DNA"/>
</dbReference>
<feature type="transmembrane region" description="Helical" evidence="1">
    <location>
        <begin position="133"/>
        <end position="152"/>
    </location>
</feature>
<reference evidence="2" key="1">
    <citation type="submission" date="2021-10" db="EMBL/GenBank/DDBJ databases">
        <authorList>
            <person name="Piombo E."/>
        </authorList>
    </citation>
    <scope>NUCLEOTIDE SEQUENCE</scope>
</reference>